<sequence>MLSLDEANRVAFNYLTFEVNRYVLNLKREQALGLGISNEFYDKMQKDVRETNQFLNAYILQ</sequence>
<reference evidence="1 2" key="1">
    <citation type="submission" date="2011-08" db="EMBL/GenBank/DDBJ databases">
        <title>The Genome Sequence of Alistipes indistinctus YIT 12060.</title>
        <authorList>
            <consortium name="The Broad Institute Genome Sequencing Platform"/>
            <person name="Earl A."/>
            <person name="Ward D."/>
            <person name="Feldgarden M."/>
            <person name="Gevers D."/>
            <person name="Morotomi M."/>
            <person name="Young S.K."/>
            <person name="Zeng Q."/>
            <person name="Gargeya S."/>
            <person name="Fitzgerald M."/>
            <person name="Haas B."/>
            <person name="Abouelleil A."/>
            <person name="Alvarado L."/>
            <person name="Arachchi H.M."/>
            <person name="Berlin A."/>
            <person name="Brown A."/>
            <person name="Chapman S.B."/>
            <person name="Chen Z."/>
            <person name="Dunbar C."/>
            <person name="Freedman E."/>
            <person name="Gearin G."/>
            <person name="Gellesch M."/>
            <person name="Goldberg J."/>
            <person name="Griggs A."/>
            <person name="Gujja S."/>
            <person name="Heiman D."/>
            <person name="Howarth C."/>
            <person name="Larson L."/>
            <person name="Lui A."/>
            <person name="MacDonald P.J.P."/>
            <person name="Montmayeur A."/>
            <person name="Murphy C."/>
            <person name="Neiman D."/>
            <person name="Pearson M."/>
            <person name="Priest M."/>
            <person name="Roberts A."/>
            <person name="Saif S."/>
            <person name="Shea T."/>
            <person name="Shenoy N."/>
            <person name="Sisk P."/>
            <person name="Stolte C."/>
            <person name="Sykes S."/>
            <person name="Wortman J."/>
            <person name="Nusbaum C."/>
            <person name="Birren B."/>
        </authorList>
    </citation>
    <scope>NUCLEOTIDE SEQUENCE [LARGE SCALE GENOMIC DNA]</scope>
    <source>
        <strain evidence="1 2">YIT 12060</strain>
    </source>
</reference>
<comment type="caution">
    <text evidence="1">The sequence shown here is derived from an EMBL/GenBank/DDBJ whole genome shotgun (WGS) entry which is preliminary data.</text>
</comment>
<name>G5H9X4_9BACT</name>
<dbReference type="HOGENOM" id="CLU_2912191_0_0_10"/>
<dbReference type="AlphaFoldDB" id="G5H9X4"/>
<dbReference type="PATRIC" id="fig|742725.3.peg.1526"/>
<protein>
    <submittedName>
        <fullName evidence="1">Uncharacterized protein</fullName>
    </submittedName>
</protein>
<gene>
    <name evidence="1" type="ORF">HMPREF9450_01439</name>
</gene>
<organism evidence="1 2">
    <name type="scientific">Alistipes indistinctus YIT 12060</name>
    <dbReference type="NCBI Taxonomy" id="742725"/>
    <lineage>
        <taxon>Bacteria</taxon>
        <taxon>Pseudomonadati</taxon>
        <taxon>Bacteroidota</taxon>
        <taxon>Bacteroidia</taxon>
        <taxon>Bacteroidales</taxon>
        <taxon>Rikenellaceae</taxon>
        <taxon>Alistipes</taxon>
    </lineage>
</organism>
<dbReference type="EMBL" id="ADLD01000013">
    <property type="protein sequence ID" value="EHB91390.1"/>
    <property type="molecule type" value="Genomic_DNA"/>
</dbReference>
<evidence type="ECO:0000313" key="1">
    <source>
        <dbReference type="EMBL" id="EHB91390.1"/>
    </source>
</evidence>
<evidence type="ECO:0000313" key="2">
    <source>
        <dbReference type="Proteomes" id="UP000006008"/>
    </source>
</evidence>
<dbReference type="Proteomes" id="UP000006008">
    <property type="component" value="Unassembled WGS sequence"/>
</dbReference>
<keyword evidence="2" id="KW-1185">Reference proteome</keyword>
<accession>G5H9X4</accession>
<proteinExistence type="predicted"/>